<name>A0ABP9WGB1_9MICO</name>
<comment type="caution">
    <text evidence="2">The sequence shown here is derived from an EMBL/GenBank/DDBJ whole genome shotgun (WGS) entry which is preliminary data.</text>
</comment>
<proteinExistence type="predicted"/>
<evidence type="ECO:0000313" key="2">
    <source>
        <dbReference type="EMBL" id="GAA5518877.1"/>
    </source>
</evidence>
<evidence type="ECO:0000313" key="3">
    <source>
        <dbReference type="Proteomes" id="UP001426770"/>
    </source>
</evidence>
<organism evidence="2 3">
    <name type="scientific">Demequina sediminis</name>
    <dbReference type="NCBI Taxonomy" id="1930058"/>
    <lineage>
        <taxon>Bacteria</taxon>
        <taxon>Bacillati</taxon>
        <taxon>Actinomycetota</taxon>
        <taxon>Actinomycetes</taxon>
        <taxon>Micrococcales</taxon>
        <taxon>Demequinaceae</taxon>
        <taxon>Demequina</taxon>
    </lineage>
</organism>
<dbReference type="EMBL" id="BAABRR010000005">
    <property type="protein sequence ID" value="GAA5518877.1"/>
    <property type="molecule type" value="Genomic_DNA"/>
</dbReference>
<keyword evidence="1" id="KW-0812">Transmembrane</keyword>
<reference evidence="2 3" key="1">
    <citation type="submission" date="2024-02" db="EMBL/GenBank/DDBJ databases">
        <title>Lysinimicrobium sediminis NBRC 112286.</title>
        <authorList>
            <person name="Ichikawa N."/>
            <person name="Katano-Makiyama Y."/>
            <person name="Hidaka K."/>
        </authorList>
    </citation>
    <scope>NUCLEOTIDE SEQUENCE [LARGE SCALE GENOMIC DNA]</scope>
    <source>
        <strain evidence="2 3">NBRC 112286</strain>
    </source>
</reference>
<protein>
    <submittedName>
        <fullName evidence="2">Uncharacterized protein</fullName>
    </submittedName>
</protein>
<evidence type="ECO:0000256" key="1">
    <source>
        <dbReference type="SAM" id="Phobius"/>
    </source>
</evidence>
<feature type="transmembrane region" description="Helical" evidence="1">
    <location>
        <begin position="46"/>
        <end position="69"/>
    </location>
</feature>
<keyword evidence="1" id="KW-0472">Membrane</keyword>
<accession>A0ABP9WGB1</accession>
<keyword evidence="1" id="KW-1133">Transmembrane helix</keyword>
<dbReference type="RefSeq" id="WP_286216490.1">
    <property type="nucleotide sequence ID" value="NZ_AP027736.1"/>
</dbReference>
<keyword evidence="3" id="KW-1185">Reference proteome</keyword>
<dbReference type="Proteomes" id="UP001426770">
    <property type="component" value="Unassembled WGS sequence"/>
</dbReference>
<sequence>MTVPHISASTWTAGRIGVLAPHRRVPVRAPRPADAAAAQRFPWLDVAVQAVVGGAIVALLWAVIAGGVVQNAVDSFTSFYVGTVAPTFAMGDQPVIQGVSAPGGYFADMIESPALVTVGSVALPAQD</sequence>
<gene>
    <name evidence="2" type="ORF">Lsed01_01311</name>
</gene>